<evidence type="ECO:0000313" key="2">
    <source>
        <dbReference type="Proteomes" id="UP000046392"/>
    </source>
</evidence>
<accession>A0A0N5BXH1</accession>
<organism evidence="2 3">
    <name type="scientific">Strongyloides papillosus</name>
    <name type="common">Intestinal threadworm</name>
    <dbReference type="NCBI Taxonomy" id="174720"/>
    <lineage>
        <taxon>Eukaryota</taxon>
        <taxon>Metazoa</taxon>
        <taxon>Ecdysozoa</taxon>
        <taxon>Nematoda</taxon>
        <taxon>Chromadorea</taxon>
        <taxon>Rhabditida</taxon>
        <taxon>Tylenchina</taxon>
        <taxon>Panagrolaimomorpha</taxon>
        <taxon>Strongyloidoidea</taxon>
        <taxon>Strongyloididae</taxon>
        <taxon>Strongyloides</taxon>
    </lineage>
</organism>
<keyword evidence="1" id="KW-1133">Transmembrane helix</keyword>
<keyword evidence="2" id="KW-1185">Reference proteome</keyword>
<name>A0A0N5BXH1_STREA</name>
<sequence length="349" mass="40676">MIFSYIYIIIYVMTYIMETFSKKLPPSVPILYCTGSETKYCISQFCYNSLSLDNQKYTQGCDKKNECFQTGCTLTKNNKFICCCATDNCNDLKMSTLKLYFQDYMSFEENNLEYFSRTIRSKPHLIEDSEEMDENDQIKNKKTPDIIEDEKLILTNNNVKHKVKDHYFQNAEINEGSGLESVVEDTKTINNIKNYEKKSRTTVDISDNEKDNIIIDESTSQNIQDKESKASDIKEVSENDKNNKFISNRLISMIVNPKRSVATVHELIKPYPWYFVTAAGFILSFIIFVGVYMIIKKVKKRDSHEVISQQDNNELEFVNVPTMKNERLILKEIKNEEDVELIDKEESNN</sequence>
<reference evidence="3" key="1">
    <citation type="submission" date="2017-02" db="UniProtKB">
        <authorList>
            <consortium name="WormBaseParasite"/>
        </authorList>
    </citation>
    <scope>IDENTIFICATION</scope>
</reference>
<dbReference type="WBParaSite" id="SPAL_0001049900.1">
    <property type="protein sequence ID" value="SPAL_0001049900.1"/>
    <property type="gene ID" value="SPAL_0001049900"/>
</dbReference>
<feature type="transmembrane region" description="Helical" evidence="1">
    <location>
        <begin position="273"/>
        <end position="295"/>
    </location>
</feature>
<protein>
    <submittedName>
        <fullName evidence="3">Activin_recp domain-containing protein</fullName>
    </submittedName>
</protein>
<keyword evidence="1" id="KW-0472">Membrane</keyword>
<proteinExistence type="predicted"/>
<evidence type="ECO:0000256" key="1">
    <source>
        <dbReference type="SAM" id="Phobius"/>
    </source>
</evidence>
<dbReference type="AlphaFoldDB" id="A0A0N5BXH1"/>
<evidence type="ECO:0000313" key="3">
    <source>
        <dbReference type="WBParaSite" id="SPAL_0001049900.1"/>
    </source>
</evidence>
<dbReference type="Proteomes" id="UP000046392">
    <property type="component" value="Unplaced"/>
</dbReference>
<keyword evidence="1" id="KW-0812">Transmembrane</keyword>